<name>A0A0S4LIN5_9BACT</name>
<dbReference type="Proteomes" id="UP000198736">
    <property type="component" value="Unassembled WGS sequence"/>
</dbReference>
<organism evidence="1 2">
    <name type="scientific">Candidatus Nitrospira nitrificans</name>
    <dbReference type="NCBI Taxonomy" id="1742973"/>
    <lineage>
        <taxon>Bacteria</taxon>
        <taxon>Pseudomonadati</taxon>
        <taxon>Nitrospirota</taxon>
        <taxon>Nitrospiria</taxon>
        <taxon>Nitrospirales</taxon>
        <taxon>Nitrospiraceae</taxon>
        <taxon>Nitrospira</taxon>
    </lineage>
</organism>
<dbReference type="Gene3D" id="3.20.20.80">
    <property type="entry name" value="Glycosidases"/>
    <property type="match status" value="1"/>
</dbReference>
<accession>A0A0S4LIN5</accession>
<evidence type="ECO:0000313" key="1">
    <source>
        <dbReference type="EMBL" id="CUS37463.1"/>
    </source>
</evidence>
<dbReference type="EMBL" id="CZPZ01000023">
    <property type="protein sequence ID" value="CUS37463.1"/>
    <property type="molecule type" value="Genomic_DNA"/>
</dbReference>
<gene>
    <name evidence="1" type="ORF">COMA2_30286</name>
</gene>
<reference evidence="2" key="1">
    <citation type="submission" date="2015-10" db="EMBL/GenBank/DDBJ databases">
        <authorList>
            <person name="Luecker S."/>
            <person name="Luecker S."/>
        </authorList>
    </citation>
    <scope>NUCLEOTIDE SEQUENCE [LARGE SCALE GENOMIC DNA]</scope>
</reference>
<proteinExistence type="predicted"/>
<dbReference type="AlphaFoldDB" id="A0A0S4LIN5"/>
<protein>
    <submittedName>
        <fullName evidence="1">Uncharacterized protein</fullName>
    </submittedName>
</protein>
<keyword evidence="2" id="KW-1185">Reference proteome</keyword>
<dbReference type="STRING" id="1742973.COMA2_30286"/>
<evidence type="ECO:0000313" key="2">
    <source>
        <dbReference type="Proteomes" id="UP000198736"/>
    </source>
</evidence>
<dbReference type="InterPro" id="IPR017853">
    <property type="entry name" value="GH"/>
</dbReference>
<sequence length="63" mass="6942">MRMRDFRETASSSVFRITIGNRAAGDRLSALLSPPAQRLAASLLLLAPHVPLLFMGEEYGEHC</sequence>
<dbReference type="SUPFAM" id="SSF51445">
    <property type="entry name" value="(Trans)glycosidases"/>
    <property type="match status" value="1"/>
</dbReference>